<organism evidence="2 3">
    <name type="scientific">Steinernema carpocapsae</name>
    <name type="common">Entomopathogenic nematode</name>
    <dbReference type="NCBI Taxonomy" id="34508"/>
    <lineage>
        <taxon>Eukaryota</taxon>
        <taxon>Metazoa</taxon>
        <taxon>Ecdysozoa</taxon>
        <taxon>Nematoda</taxon>
        <taxon>Chromadorea</taxon>
        <taxon>Rhabditida</taxon>
        <taxon>Tylenchina</taxon>
        <taxon>Panagrolaimomorpha</taxon>
        <taxon>Strongyloidoidea</taxon>
        <taxon>Steinernematidae</taxon>
        <taxon>Steinernema</taxon>
    </lineage>
</organism>
<dbReference type="Proteomes" id="UP000298663">
    <property type="component" value="Unassembled WGS sequence"/>
</dbReference>
<proteinExistence type="predicted"/>
<dbReference type="AlphaFoldDB" id="A0A4U5LQQ0"/>
<evidence type="ECO:0000256" key="1">
    <source>
        <dbReference type="SAM" id="MobiDB-lite"/>
    </source>
</evidence>
<sequence length="117" mass="12883">MSSLSCRRHPKNPLGSTASPLTCQQRSPARAAPTHVNLLSVHTIEAPRPFATQVLAPNLPCEKTKRRRVKGAAKECKPPTRFGSTVFGVRGTIATNPRLEIEKGETPNRMNKTRNEE</sequence>
<dbReference type="EMBL" id="AZBU02000013">
    <property type="protein sequence ID" value="TKR58279.1"/>
    <property type="molecule type" value="Genomic_DNA"/>
</dbReference>
<reference evidence="2 3" key="2">
    <citation type="journal article" date="2019" name="G3 (Bethesda)">
        <title>Hybrid Assembly of the Genome of the Entomopathogenic Nematode Steinernema carpocapsae Identifies the X-Chromosome.</title>
        <authorList>
            <person name="Serra L."/>
            <person name="Macchietto M."/>
            <person name="Macias-Munoz A."/>
            <person name="McGill C.J."/>
            <person name="Rodriguez I.M."/>
            <person name="Rodriguez B."/>
            <person name="Murad R."/>
            <person name="Mortazavi A."/>
        </authorList>
    </citation>
    <scope>NUCLEOTIDE SEQUENCE [LARGE SCALE GENOMIC DNA]</scope>
    <source>
        <strain evidence="2 3">ALL</strain>
    </source>
</reference>
<gene>
    <name evidence="2" type="ORF">L596_029745</name>
</gene>
<evidence type="ECO:0000313" key="2">
    <source>
        <dbReference type="EMBL" id="TKR58279.1"/>
    </source>
</evidence>
<protein>
    <submittedName>
        <fullName evidence="2">Uncharacterized protein</fullName>
    </submittedName>
</protein>
<feature type="compositionally biased region" description="Basic residues" evidence="1">
    <location>
        <begin position="1"/>
        <end position="11"/>
    </location>
</feature>
<accession>A0A4U5LQQ0</accession>
<reference evidence="2 3" key="1">
    <citation type="journal article" date="2015" name="Genome Biol.">
        <title>Comparative genomics of Steinernema reveals deeply conserved gene regulatory networks.</title>
        <authorList>
            <person name="Dillman A.R."/>
            <person name="Macchietto M."/>
            <person name="Porter C.F."/>
            <person name="Rogers A."/>
            <person name="Williams B."/>
            <person name="Antoshechkin I."/>
            <person name="Lee M.M."/>
            <person name="Goodwin Z."/>
            <person name="Lu X."/>
            <person name="Lewis E.E."/>
            <person name="Goodrich-Blair H."/>
            <person name="Stock S.P."/>
            <person name="Adams B.J."/>
            <person name="Sternberg P.W."/>
            <person name="Mortazavi A."/>
        </authorList>
    </citation>
    <scope>NUCLEOTIDE SEQUENCE [LARGE SCALE GENOMIC DNA]</scope>
    <source>
        <strain evidence="2 3">ALL</strain>
    </source>
</reference>
<name>A0A4U5LQQ0_STECR</name>
<keyword evidence="3" id="KW-1185">Reference proteome</keyword>
<evidence type="ECO:0000313" key="3">
    <source>
        <dbReference type="Proteomes" id="UP000298663"/>
    </source>
</evidence>
<feature type="region of interest" description="Disordered" evidence="1">
    <location>
        <begin position="1"/>
        <end position="30"/>
    </location>
</feature>
<comment type="caution">
    <text evidence="2">The sequence shown here is derived from an EMBL/GenBank/DDBJ whole genome shotgun (WGS) entry which is preliminary data.</text>
</comment>
<feature type="compositionally biased region" description="Polar residues" evidence="1">
    <location>
        <begin position="14"/>
        <end position="27"/>
    </location>
</feature>